<dbReference type="Pfam" id="PF00828">
    <property type="entry name" value="Ribosomal_L27A"/>
    <property type="match status" value="1"/>
</dbReference>
<dbReference type="GO" id="GO:0019843">
    <property type="term" value="F:rRNA binding"/>
    <property type="evidence" value="ECO:0007669"/>
    <property type="project" value="UniProtKB-UniRule"/>
</dbReference>
<dbReference type="PANTHER" id="PTHR12934">
    <property type="entry name" value="50S RIBOSOMAL PROTEIN L15"/>
    <property type="match status" value="1"/>
</dbReference>
<dbReference type="NCBIfam" id="TIGR01071">
    <property type="entry name" value="rplO_bact"/>
    <property type="match status" value="1"/>
</dbReference>
<evidence type="ECO:0000256" key="1">
    <source>
        <dbReference type="ARBA" id="ARBA00007320"/>
    </source>
</evidence>
<dbReference type="EMBL" id="PFLC01000040">
    <property type="protein sequence ID" value="PIY62387.1"/>
    <property type="molecule type" value="Genomic_DNA"/>
</dbReference>
<evidence type="ECO:0000256" key="3">
    <source>
        <dbReference type="ARBA" id="ARBA00023274"/>
    </source>
</evidence>
<dbReference type="Gene3D" id="3.100.10.10">
    <property type="match status" value="1"/>
</dbReference>
<dbReference type="AlphaFoldDB" id="A0A2M7QAL9"/>
<evidence type="ECO:0000313" key="7">
    <source>
        <dbReference type="EMBL" id="PIY62387.1"/>
    </source>
</evidence>
<feature type="compositionally biased region" description="Gly residues" evidence="5">
    <location>
        <begin position="25"/>
        <end position="37"/>
    </location>
</feature>
<reference evidence="8" key="1">
    <citation type="submission" date="2017-09" db="EMBL/GenBank/DDBJ databases">
        <title>Depth-based differentiation of microbial function through sediment-hosted aquifers and enrichment of novel symbionts in the deep terrestrial subsurface.</title>
        <authorList>
            <person name="Probst A.J."/>
            <person name="Ladd B."/>
            <person name="Jarett J.K."/>
            <person name="Geller-Mcgrath D.E."/>
            <person name="Sieber C.M.K."/>
            <person name="Emerson J.B."/>
            <person name="Anantharaman K."/>
            <person name="Thomas B.C."/>
            <person name="Malmstrom R."/>
            <person name="Stieglmeier M."/>
            <person name="Klingl A."/>
            <person name="Woyke T."/>
            <person name="Ryan C.M."/>
            <person name="Banfield J.F."/>
        </authorList>
    </citation>
    <scope>NUCLEOTIDE SEQUENCE [LARGE SCALE GENOMIC DNA]</scope>
</reference>
<evidence type="ECO:0000256" key="5">
    <source>
        <dbReference type="SAM" id="MobiDB-lite"/>
    </source>
</evidence>
<comment type="similarity">
    <text evidence="1 4">Belongs to the universal ribosomal protein uL15 family.</text>
</comment>
<feature type="domain" description="Large ribosomal subunit protein uL15/eL18" evidence="6">
    <location>
        <begin position="78"/>
        <end position="146"/>
    </location>
</feature>
<evidence type="ECO:0000256" key="4">
    <source>
        <dbReference type="HAMAP-Rule" id="MF_01341"/>
    </source>
</evidence>
<accession>A0A2M7QAL9</accession>
<comment type="caution">
    <text evidence="7">The sequence shown here is derived from an EMBL/GenBank/DDBJ whole genome shotgun (WGS) entry which is preliminary data.</text>
</comment>
<feature type="region of interest" description="Disordered" evidence="5">
    <location>
        <begin position="1"/>
        <end position="50"/>
    </location>
</feature>
<organism evidence="7 8">
    <name type="scientific">Candidatus Uhrbacteria bacterium CG_4_10_14_0_8_um_filter_58_22</name>
    <dbReference type="NCBI Taxonomy" id="1975029"/>
    <lineage>
        <taxon>Bacteria</taxon>
        <taxon>Candidatus Uhriibacteriota</taxon>
    </lineage>
</organism>
<evidence type="ECO:0000259" key="6">
    <source>
        <dbReference type="Pfam" id="PF00828"/>
    </source>
</evidence>
<dbReference type="SUPFAM" id="SSF52080">
    <property type="entry name" value="Ribosomal proteins L15p and L18e"/>
    <property type="match status" value="1"/>
</dbReference>
<dbReference type="GO" id="GO:0022625">
    <property type="term" value="C:cytosolic large ribosomal subunit"/>
    <property type="evidence" value="ECO:0007669"/>
    <property type="project" value="TreeGrafter"/>
</dbReference>
<dbReference type="InterPro" id="IPR036227">
    <property type="entry name" value="Ribosomal_uL15/eL18_sf"/>
</dbReference>
<dbReference type="HAMAP" id="MF_01341">
    <property type="entry name" value="Ribosomal_uL15"/>
    <property type="match status" value="1"/>
</dbReference>
<keyword evidence="4" id="KW-0699">rRNA-binding</keyword>
<comment type="function">
    <text evidence="4">Binds to the 23S rRNA.</text>
</comment>
<keyword evidence="2 4" id="KW-0689">Ribosomal protein</keyword>
<dbReference type="InterPro" id="IPR005749">
    <property type="entry name" value="Ribosomal_uL15_bac-type"/>
</dbReference>
<protein>
    <recommendedName>
        <fullName evidence="4">Large ribosomal subunit protein uL15</fullName>
    </recommendedName>
</protein>
<comment type="subunit">
    <text evidence="4">Part of the 50S ribosomal subunit.</text>
</comment>
<dbReference type="InterPro" id="IPR021131">
    <property type="entry name" value="Ribosomal_uL15/eL18"/>
</dbReference>
<keyword evidence="3 4" id="KW-0687">Ribonucleoprotein</keyword>
<dbReference type="InterPro" id="IPR030878">
    <property type="entry name" value="Ribosomal_uL15"/>
</dbReference>
<dbReference type="GO" id="GO:0006412">
    <property type="term" value="P:translation"/>
    <property type="evidence" value="ECO:0007669"/>
    <property type="project" value="UniProtKB-UniRule"/>
</dbReference>
<dbReference type="GO" id="GO:0003735">
    <property type="term" value="F:structural constituent of ribosome"/>
    <property type="evidence" value="ECO:0007669"/>
    <property type="project" value="InterPro"/>
</dbReference>
<dbReference type="PANTHER" id="PTHR12934:SF11">
    <property type="entry name" value="LARGE RIBOSOMAL SUBUNIT PROTEIN UL15M"/>
    <property type="match status" value="1"/>
</dbReference>
<evidence type="ECO:0000256" key="2">
    <source>
        <dbReference type="ARBA" id="ARBA00022980"/>
    </source>
</evidence>
<evidence type="ECO:0000313" key="8">
    <source>
        <dbReference type="Proteomes" id="UP000230973"/>
    </source>
</evidence>
<keyword evidence="4" id="KW-0694">RNA-binding</keyword>
<sequence>MALEMHNLKPAVGSRTKSKRVGRGNASGKGTTAGRGTKGQAARTGGRNRRKLRGFRQIMLATPKLRGFKSLKAKPACVKLGDLAKAFATGELVTPASVAKKGLVSSYRNGVKIVGGGDIRKKVHISGCLLTASVRKAIEEAGGKIE</sequence>
<gene>
    <name evidence="4 7" type="primary">rplO</name>
    <name evidence="7" type="ORF">COY93_03160</name>
</gene>
<dbReference type="Proteomes" id="UP000230973">
    <property type="component" value="Unassembled WGS sequence"/>
</dbReference>
<proteinExistence type="inferred from homology"/>
<name>A0A2M7QAL9_9BACT</name>